<sequence>MASQLPQGTHRPCERWLASDGHHAIFTPGVRAAGNTRLGVSSEATGYAQ</sequence>
<dbReference type="Proteomes" id="UP000297555">
    <property type="component" value="Unassembled WGS sequence"/>
</dbReference>
<dbReference type="AlphaFoldDB" id="A0A4Y8VG27"/>
<protein>
    <submittedName>
        <fullName evidence="1">Oxidoreductase</fullName>
    </submittedName>
</protein>
<dbReference type="EMBL" id="SPDQ01000022">
    <property type="protein sequence ID" value="TFH78283.1"/>
    <property type="molecule type" value="Genomic_DNA"/>
</dbReference>
<proteinExistence type="predicted"/>
<evidence type="ECO:0000313" key="2">
    <source>
        <dbReference type="Proteomes" id="UP000297555"/>
    </source>
</evidence>
<gene>
    <name evidence="1" type="ORF">E4J90_21160</name>
</gene>
<reference evidence="1 2" key="1">
    <citation type="submission" date="2019-03" db="EMBL/GenBank/DDBJ databases">
        <title>Draft genome sequence of humic substances-degrading Pseudomonas kribbensis CHA-19 from forest soil.</title>
        <authorList>
            <person name="Kim D."/>
        </authorList>
    </citation>
    <scope>NUCLEOTIDE SEQUENCE [LARGE SCALE GENOMIC DNA]</scope>
    <source>
        <strain evidence="1 2">CHA-19</strain>
    </source>
</reference>
<organism evidence="1 2">
    <name type="scientific">Pseudomonas kribbensis</name>
    <dbReference type="NCBI Taxonomy" id="1628086"/>
    <lineage>
        <taxon>Bacteria</taxon>
        <taxon>Pseudomonadati</taxon>
        <taxon>Pseudomonadota</taxon>
        <taxon>Gammaproteobacteria</taxon>
        <taxon>Pseudomonadales</taxon>
        <taxon>Pseudomonadaceae</taxon>
        <taxon>Pseudomonas</taxon>
    </lineage>
</organism>
<name>A0A4Y8VG27_9PSED</name>
<accession>A0A4Y8VG27</accession>
<evidence type="ECO:0000313" key="1">
    <source>
        <dbReference type="EMBL" id="TFH78283.1"/>
    </source>
</evidence>
<comment type="caution">
    <text evidence="1">The sequence shown here is derived from an EMBL/GenBank/DDBJ whole genome shotgun (WGS) entry which is preliminary data.</text>
</comment>